<dbReference type="Proteomes" id="UP000015354">
    <property type="component" value="Unassembled WGS sequence"/>
</dbReference>
<proteinExistence type="predicted"/>
<feature type="domain" description="LRRK2 ARM repeat" evidence="1">
    <location>
        <begin position="246"/>
        <end position="634"/>
    </location>
</feature>
<feature type="non-terminal residue" evidence="2">
    <location>
        <position position="899"/>
    </location>
</feature>
<sequence>MEELFNRVITGVPLQDLRDGQFNSPEYTILCAQVPSPEARIETLQQRLQTSTEPSSAKNISMILNTCIVVELDPDTVEAMVERITPMAMAHLSWPEFLKWVCALTHYYCTDEMTLSVFSEFGVPQMAAAALRECGTHPQVALAATTLLSHFNMYDIGDGITQLCHVLQHRLSDKTTVSVCARALAEFTAYCKDMPDNFARVGEELVAAGGMGAIEQALREYAEDERITTYCANIVANVTSSGVPHALDADSPVVMYLADALGHYQQSELLCSHVMRVFSNVPRSQYIDWNCISSLFTNTDSERVVLECIHFLVSVATNAKDMKPKIYSTGCVPRVLEMMRLYENNSAIQEEACGLLSYLSFDSETITTNITDSGGILLILNAMRKFPRNEELLMAACAALSGITFNNQAGQQVMVDNEGVGLILNAMRHGTKARLQENGCLAIGTMCWNSDLKADVVRLGGVKVIMKALDEHYTSPGLMKNACRALAQVAFNCERYRDEMSASGVIPLIIRGMEQHPNYDRAQMHGCVALSYLSWTNEGNAAQITANRGYKAVVEAMRCHPGNYEVQEHACRALANISNVNLEDSAAALEQIVAAMRRHEKVSEVQEEACRAMVTLSLVSPANKDRLYDLKGADTVVAALKNFPDIQLVQQEACNALAHLAYEHANLNRAVTELHGVSLLLDAMRRHPHSPKVQLNACGGLSALAFDNPTAQQQIFELGGVKCVIRAMEGSDRLRMLELGCSVLGTLAWNTDIKERVAVDAVPEILSAMRINEKSALLQKSTCRAISQFAFNSENNRQLLADSGAIPLIVHAMRTHLGADKLILHALKALTYLCWENTQVAEKIIAEGIEDVLLQVVAYYAGVQRLYNEAVHLSKILFRKTGGSPSPNLRLLSPPMASP</sequence>
<dbReference type="Gene3D" id="1.25.10.10">
    <property type="entry name" value="Leucine-rich Repeat Variant"/>
    <property type="match status" value="3"/>
</dbReference>
<keyword evidence="3" id="KW-1185">Reference proteome</keyword>
<evidence type="ECO:0000259" key="1">
    <source>
        <dbReference type="Pfam" id="PF23744"/>
    </source>
</evidence>
<name>S9VDY7_9TRYP</name>
<dbReference type="AlphaFoldDB" id="S9VDY7"/>
<organism evidence="2 3">
    <name type="scientific">Strigomonas culicis</name>
    <dbReference type="NCBI Taxonomy" id="28005"/>
    <lineage>
        <taxon>Eukaryota</taxon>
        <taxon>Discoba</taxon>
        <taxon>Euglenozoa</taxon>
        <taxon>Kinetoplastea</taxon>
        <taxon>Metakinetoplastina</taxon>
        <taxon>Trypanosomatida</taxon>
        <taxon>Trypanosomatidae</taxon>
        <taxon>Strigomonadinae</taxon>
        <taxon>Strigomonas</taxon>
    </lineage>
</organism>
<dbReference type="InterPro" id="IPR056597">
    <property type="entry name" value="ARM_LRRK2"/>
</dbReference>
<comment type="caution">
    <text evidence="2">The sequence shown here is derived from an EMBL/GenBank/DDBJ whole genome shotgun (WGS) entry which is preliminary data.</text>
</comment>
<evidence type="ECO:0000313" key="2">
    <source>
        <dbReference type="EMBL" id="EPY21295.1"/>
    </source>
</evidence>
<dbReference type="Pfam" id="PF23744">
    <property type="entry name" value="ARM_LRRK2"/>
    <property type="match status" value="1"/>
</dbReference>
<evidence type="ECO:0000313" key="3">
    <source>
        <dbReference type="Proteomes" id="UP000015354"/>
    </source>
</evidence>
<dbReference type="InterPro" id="IPR000225">
    <property type="entry name" value="Armadillo"/>
</dbReference>
<dbReference type="OrthoDB" id="276558at2759"/>
<gene>
    <name evidence="2" type="ORF">STCU_08609</name>
</gene>
<dbReference type="PANTHER" id="PTHR22895:SF6">
    <property type="match status" value="1"/>
</dbReference>
<reference evidence="2 3" key="1">
    <citation type="journal article" date="2013" name="PLoS ONE">
        <title>Predicting the Proteins of Angomonas deanei, Strigomonas culicis and Their Respective Endosymbionts Reveals New Aspects of the Trypanosomatidae Family.</title>
        <authorList>
            <person name="Motta M.C."/>
            <person name="Martins A.C."/>
            <person name="de Souza S.S."/>
            <person name="Catta-Preta C.M."/>
            <person name="Silva R."/>
            <person name="Klein C.C."/>
            <person name="de Almeida L.G."/>
            <person name="de Lima Cunha O."/>
            <person name="Ciapina L.P."/>
            <person name="Brocchi M."/>
            <person name="Colabardini A.C."/>
            <person name="de Araujo Lima B."/>
            <person name="Machado C.R."/>
            <person name="de Almeida Soares C.M."/>
            <person name="Probst C.M."/>
            <person name="de Menezes C.B."/>
            <person name="Thompson C.E."/>
            <person name="Bartholomeu D.C."/>
            <person name="Gradia D.F."/>
            <person name="Pavoni D.P."/>
            <person name="Grisard E.C."/>
            <person name="Fantinatti-Garboggini F."/>
            <person name="Marchini F.K."/>
            <person name="Rodrigues-Luiz G.F."/>
            <person name="Wagner G."/>
            <person name="Goldman G.H."/>
            <person name="Fietto J.L."/>
            <person name="Elias M.C."/>
            <person name="Goldman M.H."/>
            <person name="Sagot M.F."/>
            <person name="Pereira M."/>
            <person name="Stoco P.H."/>
            <person name="de Mendonca-Neto R.P."/>
            <person name="Teixeira S.M."/>
            <person name="Maciel T.E."/>
            <person name="de Oliveira Mendes T.A."/>
            <person name="Urmenyi T.P."/>
            <person name="de Souza W."/>
            <person name="Schenkman S."/>
            <person name="de Vasconcelos A.T."/>
        </authorList>
    </citation>
    <scope>NUCLEOTIDE SEQUENCE [LARGE SCALE GENOMIC DNA]</scope>
</reference>
<dbReference type="EMBL" id="ATMH01008609">
    <property type="protein sequence ID" value="EPY21295.1"/>
    <property type="molecule type" value="Genomic_DNA"/>
</dbReference>
<dbReference type="SUPFAM" id="SSF48371">
    <property type="entry name" value="ARM repeat"/>
    <property type="match status" value="3"/>
</dbReference>
<dbReference type="InterPro" id="IPR016024">
    <property type="entry name" value="ARM-type_fold"/>
</dbReference>
<dbReference type="PANTHER" id="PTHR22895">
    <property type="entry name" value="ARMADILLO REPEAT-CONTAINING PROTEIN 6"/>
    <property type="match status" value="1"/>
</dbReference>
<accession>S9VDY7</accession>
<dbReference type="SMART" id="SM00185">
    <property type="entry name" value="ARM"/>
    <property type="match status" value="12"/>
</dbReference>
<protein>
    <recommendedName>
        <fullName evidence="1">LRRK2 ARM repeat domain-containing protein</fullName>
    </recommendedName>
</protein>
<dbReference type="InterPro" id="IPR011989">
    <property type="entry name" value="ARM-like"/>
</dbReference>